<comment type="similarity">
    <text evidence="2">Belongs to the 5'-nucleotidase family.</text>
</comment>
<keyword evidence="6" id="KW-1185">Reference proteome</keyword>
<dbReference type="InterPro" id="IPR006179">
    <property type="entry name" value="5_nucleotidase/apyrase"/>
</dbReference>
<dbReference type="Proteomes" id="UP000093199">
    <property type="component" value="Unassembled WGS sequence"/>
</dbReference>
<dbReference type="PANTHER" id="PTHR11575">
    <property type="entry name" value="5'-NUCLEOTIDASE-RELATED"/>
    <property type="match status" value="1"/>
</dbReference>
<dbReference type="SUPFAM" id="SSF56300">
    <property type="entry name" value="Metallo-dependent phosphatases"/>
    <property type="match status" value="1"/>
</dbReference>
<feature type="domain" description="Calcineurin-like phosphoesterase" evidence="3">
    <location>
        <begin position="2"/>
        <end position="218"/>
    </location>
</feature>
<dbReference type="InterPro" id="IPR004843">
    <property type="entry name" value="Calcineurin-like_PHP"/>
</dbReference>
<dbReference type="STRING" id="33978.A6M13_02530"/>
<sequence length="597" mass="63656">MHQNDTHARLDNVAKTVTAVKEVRAANENTLLLNAGDVFSGTLYFNQFEGKADIAFMNLMGVDAFVFGNHEFDLGSSPTAHKGLADFLALAKFPTVAANVDLSKDENLSTLQSRTVTASPQDGKVYDAIIQTVDGEKVGIFGLTTEETASISSPGSIIFENYIERAKETVAKLEAQGVNKIIALTHIGYDDNPTVDNDQQLAKLVAGIDVIVGGHSHTNLEVPVTVARENDADDEPTIIVQAYQHNDFLGTLDVSFDKNGVITAHNGELLEIATYADDAEALALLQPYKDKIAEVSDEEIGVTLAQTLTNPRQSDEGNTTGESVRKNETILGNLITEGMLEKAKEYSPDKEVILAFQNGGGIRTSINAGPVTVGEVINVLPFSNTLALATVSGVELYETFEHSVSSLPRESGGFLHVAGGRVTYDATKPVGERIISIETLKDGVYTVVPKDATMHTVATNAFTAKGGDNYEVLAEVYADGRVTDLGLSDWENFRDYLVSQKDAIPTEVRGTLVQQTTVTAADLATQKEFVGNVVVTGTAEELATIDGLQVTGDLIVETTTDAPITISNTTVGGDLVLSNVGGEVTLVNTIVDGDTIN</sequence>
<accession>A0A1C0YNX4</accession>
<dbReference type="InterPro" id="IPR008334">
    <property type="entry name" value="5'-Nucleotdase_C"/>
</dbReference>
<dbReference type="PRINTS" id="PR01607">
    <property type="entry name" value="APYRASEFAMLY"/>
</dbReference>
<organism evidence="5 6">
    <name type="scientific">Caryophanon tenue</name>
    <dbReference type="NCBI Taxonomy" id="33978"/>
    <lineage>
        <taxon>Bacteria</taxon>
        <taxon>Bacillati</taxon>
        <taxon>Bacillota</taxon>
        <taxon>Bacilli</taxon>
        <taxon>Bacillales</taxon>
        <taxon>Caryophanaceae</taxon>
        <taxon>Caryophanon</taxon>
    </lineage>
</organism>
<protein>
    <submittedName>
        <fullName evidence="5">Bifunctional metallophosphatase/5'-nucleotidase</fullName>
    </submittedName>
</protein>
<dbReference type="EMBL" id="MASJ01000001">
    <property type="protein sequence ID" value="OCS88769.1"/>
    <property type="molecule type" value="Genomic_DNA"/>
</dbReference>
<gene>
    <name evidence="5" type="ORF">A6M13_02530</name>
</gene>
<dbReference type="Pfam" id="PF02872">
    <property type="entry name" value="5_nucleotid_C"/>
    <property type="match status" value="1"/>
</dbReference>
<dbReference type="Pfam" id="PF00149">
    <property type="entry name" value="Metallophos"/>
    <property type="match status" value="1"/>
</dbReference>
<evidence type="ECO:0000259" key="4">
    <source>
        <dbReference type="Pfam" id="PF02872"/>
    </source>
</evidence>
<evidence type="ECO:0000259" key="3">
    <source>
        <dbReference type="Pfam" id="PF00149"/>
    </source>
</evidence>
<feature type="domain" description="5'-Nucleotidase C-terminal" evidence="4">
    <location>
        <begin position="319"/>
        <end position="475"/>
    </location>
</feature>
<dbReference type="Gene3D" id="3.90.780.10">
    <property type="entry name" value="5'-Nucleotidase, C-terminal domain"/>
    <property type="match status" value="1"/>
</dbReference>
<dbReference type="GO" id="GO:0000166">
    <property type="term" value="F:nucleotide binding"/>
    <property type="evidence" value="ECO:0007669"/>
    <property type="project" value="UniProtKB-KW"/>
</dbReference>
<evidence type="ECO:0000313" key="5">
    <source>
        <dbReference type="EMBL" id="OCS88769.1"/>
    </source>
</evidence>
<proteinExistence type="inferred from homology"/>
<evidence type="ECO:0000256" key="1">
    <source>
        <dbReference type="ARBA" id="ARBA00022729"/>
    </source>
</evidence>
<dbReference type="Gene3D" id="3.60.21.10">
    <property type="match status" value="1"/>
</dbReference>
<comment type="caution">
    <text evidence="5">The sequence shown here is derived from an EMBL/GenBank/DDBJ whole genome shotgun (WGS) entry which is preliminary data.</text>
</comment>
<evidence type="ECO:0000256" key="2">
    <source>
        <dbReference type="RuleBase" id="RU362119"/>
    </source>
</evidence>
<dbReference type="InterPro" id="IPR029052">
    <property type="entry name" value="Metallo-depent_PP-like"/>
</dbReference>
<dbReference type="PANTHER" id="PTHR11575:SF24">
    <property type="entry name" value="5'-NUCLEOTIDASE"/>
    <property type="match status" value="1"/>
</dbReference>
<keyword evidence="1" id="KW-0732">Signal</keyword>
<dbReference type="SUPFAM" id="SSF55816">
    <property type="entry name" value="5'-nucleotidase (syn. UDP-sugar hydrolase), C-terminal domain"/>
    <property type="match status" value="1"/>
</dbReference>
<reference evidence="5 6" key="1">
    <citation type="submission" date="2016-07" db="EMBL/GenBank/DDBJ databases">
        <title>Caryophanon tenue genome sequencing.</title>
        <authorList>
            <person name="Verma A."/>
            <person name="Pal Y."/>
            <person name="Krishnamurthi S."/>
        </authorList>
    </citation>
    <scope>NUCLEOTIDE SEQUENCE [LARGE SCALE GENOMIC DNA]</scope>
    <source>
        <strain evidence="5 6">DSM 14152</strain>
    </source>
</reference>
<dbReference type="AlphaFoldDB" id="A0A1C0YNX4"/>
<dbReference type="GO" id="GO:0009166">
    <property type="term" value="P:nucleotide catabolic process"/>
    <property type="evidence" value="ECO:0007669"/>
    <property type="project" value="InterPro"/>
</dbReference>
<dbReference type="GO" id="GO:0016787">
    <property type="term" value="F:hydrolase activity"/>
    <property type="evidence" value="ECO:0007669"/>
    <property type="project" value="UniProtKB-KW"/>
</dbReference>
<keyword evidence="2" id="KW-0547">Nucleotide-binding</keyword>
<keyword evidence="2" id="KW-0378">Hydrolase</keyword>
<evidence type="ECO:0000313" key="6">
    <source>
        <dbReference type="Proteomes" id="UP000093199"/>
    </source>
</evidence>
<name>A0A1C0YNX4_9BACL</name>
<dbReference type="InterPro" id="IPR036907">
    <property type="entry name" value="5'-Nucleotdase_C_sf"/>
</dbReference>